<gene>
    <name evidence="1" type="ORF">FHR24_002793</name>
</gene>
<evidence type="ECO:0000313" key="2">
    <source>
        <dbReference type="Proteomes" id="UP000745859"/>
    </source>
</evidence>
<protein>
    <submittedName>
        <fullName evidence="1">Uncharacterized protein</fullName>
    </submittedName>
</protein>
<accession>A0ABX0UBV1</accession>
<dbReference type="Proteomes" id="UP000745859">
    <property type="component" value="Unassembled WGS sequence"/>
</dbReference>
<name>A0ABX0UBV1_9FLAO</name>
<proteinExistence type="predicted"/>
<dbReference type="EMBL" id="JAASQL010000005">
    <property type="protein sequence ID" value="NIJ46309.1"/>
    <property type="molecule type" value="Genomic_DNA"/>
</dbReference>
<reference evidence="1 2" key="1">
    <citation type="submission" date="2020-03" db="EMBL/GenBank/DDBJ databases">
        <title>Genomic Encyclopedia of Type Strains, Phase IV (KMG-IV): sequencing the most valuable type-strain genomes for metagenomic binning, comparative biology and taxonomic classification.</title>
        <authorList>
            <person name="Goeker M."/>
        </authorList>
    </citation>
    <scope>NUCLEOTIDE SEQUENCE [LARGE SCALE GENOMIC DNA]</scope>
    <source>
        <strain evidence="1 2">DSM 101599</strain>
    </source>
</reference>
<sequence>MSNHEHHNHEHEHHDDEDSVMTIEEYHKANMMLFNIKDLRTTDTVLCTLTSIDRMSFLPNGIEHHECKKVELTEHFTEVVKRNLILAFFDKIEIEEFDVLDVNTNIDFLFE</sequence>
<organism evidence="1 2">
    <name type="scientific">Wenyingzhuangia heitensis</name>
    <dbReference type="NCBI Taxonomy" id="1487859"/>
    <lineage>
        <taxon>Bacteria</taxon>
        <taxon>Pseudomonadati</taxon>
        <taxon>Bacteroidota</taxon>
        <taxon>Flavobacteriia</taxon>
        <taxon>Flavobacteriales</taxon>
        <taxon>Flavobacteriaceae</taxon>
        <taxon>Wenyingzhuangia</taxon>
    </lineage>
</organism>
<dbReference type="RefSeq" id="WP_167190163.1">
    <property type="nucleotide sequence ID" value="NZ_JAASQL010000005.1"/>
</dbReference>
<comment type="caution">
    <text evidence="1">The sequence shown here is derived from an EMBL/GenBank/DDBJ whole genome shotgun (WGS) entry which is preliminary data.</text>
</comment>
<evidence type="ECO:0000313" key="1">
    <source>
        <dbReference type="EMBL" id="NIJ46309.1"/>
    </source>
</evidence>
<keyword evidence="2" id="KW-1185">Reference proteome</keyword>